<dbReference type="InterPro" id="IPR020946">
    <property type="entry name" value="Flavin_mOase-like"/>
</dbReference>
<name>A0AA39ZGL5_9PEZI</name>
<evidence type="ECO:0000256" key="4">
    <source>
        <dbReference type="ARBA" id="ARBA00022857"/>
    </source>
</evidence>
<feature type="compositionally biased region" description="Polar residues" evidence="6">
    <location>
        <begin position="64"/>
        <end position="97"/>
    </location>
</feature>
<evidence type="ECO:0000256" key="6">
    <source>
        <dbReference type="SAM" id="MobiDB-lite"/>
    </source>
</evidence>
<dbReference type="EMBL" id="JAULSY010000029">
    <property type="protein sequence ID" value="KAK0670669.1"/>
    <property type="molecule type" value="Genomic_DNA"/>
</dbReference>
<evidence type="ECO:0000259" key="7">
    <source>
        <dbReference type="Pfam" id="PF01266"/>
    </source>
</evidence>
<protein>
    <recommendedName>
        <fullName evidence="7">FAD dependent oxidoreductase domain-containing protein</fullName>
    </recommendedName>
</protein>
<dbReference type="InterPro" id="IPR036188">
    <property type="entry name" value="FAD/NAD-bd_sf"/>
</dbReference>
<dbReference type="InterPro" id="IPR000960">
    <property type="entry name" value="Flavin_mOase"/>
</dbReference>
<dbReference type="AlphaFoldDB" id="A0AA39ZGL5"/>
<dbReference type="PIRSF" id="PIRSF000332">
    <property type="entry name" value="FMO"/>
    <property type="match status" value="1"/>
</dbReference>
<proteinExistence type="inferred from homology"/>
<organism evidence="8 9">
    <name type="scientific">Cercophora samala</name>
    <dbReference type="NCBI Taxonomy" id="330535"/>
    <lineage>
        <taxon>Eukaryota</taxon>
        <taxon>Fungi</taxon>
        <taxon>Dikarya</taxon>
        <taxon>Ascomycota</taxon>
        <taxon>Pezizomycotina</taxon>
        <taxon>Sordariomycetes</taxon>
        <taxon>Sordariomycetidae</taxon>
        <taxon>Sordariales</taxon>
        <taxon>Lasiosphaeriaceae</taxon>
        <taxon>Cercophora</taxon>
    </lineage>
</organism>
<keyword evidence="3" id="KW-0274">FAD</keyword>
<accession>A0AA39ZGL5</accession>
<keyword evidence="5" id="KW-0560">Oxidoreductase</keyword>
<evidence type="ECO:0000256" key="3">
    <source>
        <dbReference type="ARBA" id="ARBA00022827"/>
    </source>
</evidence>
<evidence type="ECO:0000256" key="5">
    <source>
        <dbReference type="ARBA" id="ARBA00023002"/>
    </source>
</evidence>
<dbReference type="PRINTS" id="PR00370">
    <property type="entry name" value="FMOXYGENASE"/>
</dbReference>
<evidence type="ECO:0000256" key="1">
    <source>
        <dbReference type="ARBA" id="ARBA00009183"/>
    </source>
</evidence>
<dbReference type="InterPro" id="IPR006076">
    <property type="entry name" value="FAD-dep_OxRdtase"/>
</dbReference>
<dbReference type="Gene3D" id="3.50.50.60">
    <property type="entry name" value="FAD/NAD(P)-binding domain"/>
    <property type="match status" value="2"/>
</dbReference>
<reference evidence="8" key="1">
    <citation type="submission" date="2023-06" db="EMBL/GenBank/DDBJ databases">
        <title>Genome-scale phylogeny and comparative genomics of the fungal order Sordariales.</title>
        <authorList>
            <consortium name="Lawrence Berkeley National Laboratory"/>
            <person name="Hensen N."/>
            <person name="Bonometti L."/>
            <person name="Westerberg I."/>
            <person name="Brannstrom I.O."/>
            <person name="Guillou S."/>
            <person name="Cros-Aarteil S."/>
            <person name="Calhoun S."/>
            <person name="Haridas S."/>
            <person name="Kuo A."/>
            <person name="Mondo S."/>
            <person name="Pangilinan J."/>
            <person name="Riley R."/>
            <person name="Labutti K."/>
            <person name="Andreopoulos B."/>
            <person name="Lipzen A."/>
            <person name="Chen C."/>
            <person name="Yanf M."/>
            <person name="Daum C."/>
            <person name="Ng V."/>
            <person name="Clum A."/>
            <person name="Steindorff A."/>
            <person name="Ohm R."/>
            <person name="Martin F."/>
            <person name="Silar P."/>
            <person name="Natvig D."/>
            <person name="Lalanne C."/>
            <person name="Gautier V."/>
            <person name="Ament-Velasquez S.L."/>
            <person name="Kruys A."/>
            <person name="Hutchinson M.I."/>
            <person name="Powell A.J."/>
            <person name="Barry K."/>
            <person name="Miller A.N."/>
            <person name="Grigoriev I.V."/>
            <person name="Debuchy R."/>
            <person name="Gladieux P."/>
            <person name="Thoren M.H."/>
            <person name="Johannesson H."/>
        </authorList>
    </citation>
    <scope>NUCLEOTIDE SEQUENCE</scope>
    <source>
        <strain evidence="8">CBS 307.81</strain>
    </source>
</reference>
<dbReference type="PANTHER" id="PTHR23023">
    <property type="entry name" value="DIMETHYLANILINE MONOOXYGENASE"/>
    <property type="match status" value="1"/>
</dbReference>
<evidence type="ECO:0000313" key="9">
    <source>
        <dbReference type="Proteomes" id="UP001174997"/>
    </source>
</evidence>
<dbReference type="InterPro" id="IPR050346">
    <property type="entry name" value="FMO-like"/>
</dbReference>
<keyword evidence="9" id="KW-1185">Reference proteome</keyword>
<sequence length="537" mass="59665">MSELGGQQSRQTIAVIGAGISGVCTAAHLLKEGLSVTVFERSSIVGGIWHFDDRVAADPPYPNSTPSLGDYETSQPGQFSYATPPSEQSDETPQNRTSRVEAERNFSDIEVQFSPPGPCYKGLRNNVPTYLMESSLGRWPNGTEPVVGQRDVECYIQHLAEAHDVDAHTLFQTRVEEVKKAQDGSKWELRSVTLEKGESGVRFIERLSRFDRVVVASGHYNMPRIPDIAGLLEWKARFPSRIIHSKQYRNPQRFQGQNVVVLGAGVSALDICRELDGVANTIYQSVRGGEFDLPVSLMPPSAKRVPEIVSFDLDTDERGEHLVEDGQHISGTINLKDGQVLDNIHHVIIATGYITSYPFLPHLHSDTAPVTESGEHLVVTSDGNMAHNLHKDIFYIPDPTLAFVGVPYHVVTFSLFDFQAQAVARVFAGRAKLPSQRLMRDEYGRKLREKGLGRGFHSLHQEGKEVLYVRELVEWVNEGYADGEGWSDGRMKGHSEEWLAGYYKLKATTRGLFGDRGIRSTAEQTFGEDSGLDVRTG</sequence>
<feature type="domain" description="FAD dependent oxidoreductase" evidence="7">
    <location>
        <begin position="13"/>
        <end position="46"/>
    </location>
</feature>
<evidence type="ECO:0000256" key="2">
    <source>
        <dbReference type="ARBA" id="ARBA00022630"/>
    </source>
</evidence>
<feature type="region of interest" description="Disordered" evidence="6">
    <location>
        <begin position="60"/>
        <end position="102"/>
    </location>
</feature>
<dbReference type="GO" id="GO:0050661">
    <property type="term" value="F:NADP binding"/>
    <property type="evidence" value="ECO:0007669"/>
    <property type="project" value="InterPro"/>
</dbReference>
<dbReference type="Pfam" id="PF01266">
    <property type="entry name" value="DAO"/>
    <property type="match status" value="1"/>
</dbReference>
<dbReference type="SUPFAM" id="SSF51905">
    <property type="entry name" value="FAD/NAD(P)-binding domain"/>
    <property type="match status" value="2"/>
</dbReference>
<evidence type="ECO:0000313" key="8">
    <source>
        <dbReference type="EMBL" id="KAK0670669.1"/>
    </source>
</evidence>
<comment type="similarity">
    <text evidence="1">Belongs to the FMO family.</text>
</comment>
<gene>
    <name evidence="8" type="ORF">QBC41DRAFT_363896</name>
</gene>
<comment type="caution">
    <text evidence="8">The sequence shown here is derived from an EMBL/GenBank/DDBJ whole genome shotgun (WGS) entry which is preliminary data.</text>
</comment>
<keyword evidence="2" id="KW-0285">Flavoprotein</keyword>
<keyword evidence="4" id="KW-0521">NADP</keyword>
<dbReference type="Pfam" id="PF00743">
    <property type="entry name" value="FMO-like"/>
    <property type="match status" value="2"/>
</dbReference>
<dbReference type="Proteomes" id="UP001174997">
    <property type="component" value="Unassembled WGS sequence"/>
</dbReference>
<dbReference type="GO" id="GO:0004499">
    <property type="term" value="F:N,N-dimethylaniline monooxygenase activity"/>
    <property type="evidence" value="ECO:0007669"/>
    <property type="project" value="InterPro"/>
</dbReference>
<dbReference type="GO" id="GO:0050660">
    <property type="term" value="F:flavin adenine dinucleotide binding"/>
    <property type="evidence" value="ECO:0007669"/>
    <property type="project" value="InterPro"/>
</dbReference>